<gene>
    <name evidence="8" type="ORF">GSM42_05960</name>
</gene>
<dbReference type="PANTHER" id="PTHR42718:SF9">
    <property type="entry name" value="MAJOR FACILITATOR SUPERFAMILY MULTIDRUG TRANSPORTER MFSC"/>
    <property type="match status" value="1"/>
</dbReference>
<dbReference type="PROSITE" id="PS50850">
    <property type="entry name" value="MFS"/>
    <property type="match status" value="1"/>
</dbReference>
<feature type="domain" description="Major facilitator superfamily (MFS) profile" evidence="7">
    <location>
        <begin position="1"/>
        <end position="450"/>
    </location>
</feature>
<dbReference type="AlphaFoldDB" id="A0A6I4VQC5"/>
<dbReference type="Gene3D" id="1.20.1250.20">
    <property type="entry name" value="MFS general substrate transporter like domains"/>
    <property type="match status" value="1"/>
</dbReference>
<comment type="subcellular location">
    <subcellularLocation>
        <location evidence="1">Cell membrane</location>
        <topology evidence="1">Multi-pass membrane protein</topology>
    </subcellularLocation>
</comment>
<feature type="transmembrane region" description="Helical" evidence="6">
    <location>
        <begin position="106"/>
        <end position="127"/>
    </location>
</feature>
<dbReference type="Pfam" id="PF07690">
    <property type="entry name" value="MFS_1"/>
    <property type="match status" value="1"/>
</dbReference>
<evidence type="ECO:0000313" key="9">
    <source>
        <dbReference type="Proteomes" id="UP000430692"/>
    </source>
</evidence>
<evidence type="ECO:0000313" key="8">
    <source>
        <dbReference type="EMBL" id="MXQ53283.1"/>
    </source>
</evidence>
<name>A0A6I4VQC5_9BACL</name>
<dbReference type="PANTHER" id="PTHR42718">
    <property type="entry name" value="MAJOR FACILITATOR SUPERFAMILY MULTIDRUG TRANSPORTER MFSC"/>
    <property type="match status" value="1"/>
</dbReference>
<evidence type="ECO:0000256" key="6">
    <source>
        <dbReference type="SAM" id="Phobius"/>
    </source>
</evidence>
<dbReference type="GO" id="GO:0005886">
    <property type="term" value="C:plasma membrane"/>
    <property type="evidence" value="ECO:0007669"/>
    <property type="project" value="UniProtKB-SubCell"/>
</dbReference>
<feature type="transmembrane region" description="Helical" evidence="6">
    <location>
        <begin position="315"/>
        <end position="334"/>
    </location>
</feature>
<feature type="transmembrane region" description="Helical" evidence="6">
    <location>
        <begin position="12"/>
        <end position="29"/>
    </location>
</feature>
<dbReference type="EMBL" id="WUUL01000003">
    <property type="protein sequence ID" value="MXQ53283.1"/>
    <property type="molecule type" value="Genomic_DNA"/>
</dbReference>
<feature type="transmembrane region" description="Helical" evidence="6">
    <location>
        <begin position="216"/>
        <end position="234"/>
    </location>
</feature>
<dbReference type="RefSeq" id="WP_160800638.1">
    <property type="nucleotide sequence ID" value="NZ_WUUL01000003.1"/>
</dbReference>
<feature type="transmembrane region" description="Helical" evidence="6">
    <location>
        <begin position="284"/>
        <end position="303"/>
    </location>
</feature>
<dbReference type="Proteomes" id="UP000430692">
    <property type="component" value="Unassembled WGS sequence"/>
</dbReference>
<keyword evidence="5 6" id="KW-0472">Membrane</keyword>
<feature type="transmembrane region" description="Helical" evidence="6">
    <location>
        <begin position="380"/>
        <end position="401"/>
    </location>
</feature>
<dbReference type="InterPro" id="IPR020846">
    <property type="entry name" value="MFS_dom"/>
</dbReference>
<evidence type="ECO:0000256" key="2">
    <source>
        <dbReference type="ARBA" id="ARBA00022448"/>
    </source>
</evidence>
<sequence length="461" mass="50617">MNLSIAEETKITRLLCFIVPFAIINSYMLNVALPDIAKEFSTSPSTTSWVITVSGIISALGALIYGKLADYYGIRNLATFGVLLFSIGSLFCFLAPSYPLLLIGRIIQGIGVSSIPSLAMTIPVRFIALERRGKSLGQVASMMAFAGIIGPILGGILTGFHWRYLFLFSLSIVIALPFIRKWLPNEVPKKKENIDIFSAGLLGAFIVSLMESITLLNLWLLLFSFVFFVAFLIRQKKSAHPFIPFSLFRHSSYRNGMFMGALNTATNFGVFLVTPLFLSSVYDLNGYWIGLLLAPAAAVSALLGKYGGSLTDRKGNRYVLIVSIVLLSFGFLSLSTFAGYTSWTIAIFLIFTEVGYIFMQPAISKLVSSNLPAEHSGVGMGVYGLSNFLTIAIAGAIITKAVEYIKVPALNPLSMAGESSIYSNLYLFFFLLALLNLVLLYKFMYKEKEKTTTHSIADEMK</sequence>
<keyword evidence="9" id="KW-1185">Reference proteome</keyword>
<feature type="transmembrane region" description="Helical" evidence="6">
    <location>
        <begin position="139"/>
        <end position="158"/>
    </location>
</feature>
<dbReference type="Gene3D" id="1.20.1720.10">
    <property type="entry name" value="Multidrug resistance protein D"/>
    <property type="match status" value="1"/>
</dbReference>
<feature type="transmembrane region" description="Helical" evidence="6">
    <location>
        <begin position="164"/>
        <end position="182"/>
    </location>
</feature>
<accession>A0A6I4VQC5</accession>
<reference evidence="8 9" key="1">
    <citation type="submission" date="2019-12" db="EMBL/GenBank/DDBJ databases">
        <title>Whole-genome analyses of novel actinobacteria.</title>
        <authorList>
            <person name="Sahin N."/>
            <person name="Saygin H."/>
        </authorList>
    </citation>
    <scope>NUCLEOTIDE SEQUENCE [LARGE SCALE GENOMIC DNA]</scope>
    <source>
        <strain evidence="8 9">KC615</strain>
    </source>
</reference>
<dbReference type="InterPro" id="IPR036259">
    <property type="entry name" value="MFS_trans_sf"/>
</dbReference>
<feature type="transmembrane region" description="Helical" evidence="6">
    <location>
        <begin position="49"/>
        <end position="65"/>
    </location>
</feature>
<proteinExistence type="predicted"/>
<evidence type="ECO:0000256" key="1">
    <source>
        <dbReference type="ARBA" id="ARBA00004651"/>
    </source>
</evidence>
<protein>
    <submittedName>
        <fullName evidence="8">MFS transporter</fullName>
    </submittedName>
</protein>
<keyword evidence="3 6" id="KW-0812">Transmembrane</keyword>
<evidence type="ECO:0000256" key="4">
    <source>
        <dbReference type="ARBA" id="ARBA00022989"/>
    </source>
</evidence>
<dbReference type="SUPFAM" id="SSF103473">
    <property type="entry name" value="MFS general substrate transporter"/>
    <property type="match status" value="1"/>
</dbReference>
<dbReference type="PRINTS" id="PR01036">
    <property type="entry name" value="TCRTETB"/>
</dbReference>
<evidence type="ECO:0000256" key="5">
    <source>
        <dbReference type="ARBA" id="ARBA00023136"/>
    </source>
</evidence>
<feature type="transmembrane region" description="Helical" evidence="6">
    <location>
        <begin position="77"/>
        <end position="100"/>
    </location>
</feature>
<dbReference type="GO" id="GO:0022857">
    <property type="term" value="F:transmembrane transporter activity"/>
    <property type="evidence" value="ECO:0007669"/>
    <property type="project" value="InterPro"/>
</dbReference>
<organism evidence="8 9">
    <name type="scientific">Shimazuella alba</name>
    <dbReference type="NCBI Taxonomy" id="2690964"/>
    <lineage>
        <taxon>Bacteria</taxon>
        <taxon>Bacillati</taxon>
        <taxon>Bacillota</taxon>
        <taxon>Bacilli</taxon>
        <taxon>Bacillales</taxon>
        <taxon>Thermoactinomycetaceae</taxon>
        <taxon>Shimazuella</taxon>
    </lineage>
</organism>
<comment type="caution">
    <text evidence="8">The sequence shown here is derived from an EMBL/GenBank/DDBJ whole genome shotgun (WGS) entry which is preliminary data.</text>
</comment>
<evidence type="ECO:0000259" key="7">
    <source>
        <dbReference type="PROSITE" id="PS50850"/>
    </source>
</evidence>
<feature type="transmembrane region" description="Helical" evidence="6">
    <location>
        <begin position="255"/>
        <end position="278"/>
    </location>
</feature>
<dbReference type="CDD" id="cd17321">
    <property type="entry name" value="MFS_MMR_MDR_like"/>
    <property type="match status" value="1"/>
</dbReference>
<feature type="transmembrane region" description="Helical" evidence="6">
    <location>
        <begin position="194"/>
        <end position="210"/>
    </location>
</feature>
<keyword evidence="2" id="KW-0813">Transport</keyword>
<feature type="transmembrane region" description="Helical" evidence="6">
    <location>
        <begin position="421"/>
        <end position="441"/>
    </location>
</feature>
<evidence type="ECO:0000256" key="3">
    <source>
        <dbReference type="ARBA" id="ARBA00022692"/>
    </source>
</evidence>
<feature type="transmembrane region" description="Helical" evidence="6">
    <location>
        <begin position="340"/>
        <end position="359"/>
    </location>
</feature>
<keyword evidence="4 6" id="KW-1133">Transmembrane helix</keyword>
<dbReference type="InterPro" id="IPR011701">
    <property type="entry name" value="MFS"/>
</dbReference>